<name>A0A553QL45_9TELE</name>
<protein>
    <recommendedName>
        <fullName evidence="2">Protein Flattop</fullName>
    </recommendedName>
    <alternativeName>
        <fullName evidence="3">Cilia- and flagella-associated protein 126</fullName>
    </alternativeName>
</protein>
<organism evidence="6 7">
    <name type="scientific">Danionella cerebrum</name>
    <dbReference type="NCBI Taxonomy" id="2873325"/>
    <lineage>
        <taxon>Eukaryota</taxon>
        <taxon>Metazoa</taxon>
        <taxon>Chordata</taxon>
        <taxon>Craniata</taxon>
        <taxon>Vertebrata</taxon>
        <taxon>Euteleostomi</taxon>
        <taxon>Actinopterygii</taxon>
        <taxon>Neopterygii</taxon>
        <taxon>Teleostei</taxon>
        <taxon>Ostariophysi</taxon>
        <taxon>Cypriniformes</taxon>
        <taxon>Danionidae</taxon>
        <taxon>Danioninae</taxon>
        <taxon>Danionella</taxon>
    </lineage>
</organism>
<evidence type="ECO:0000256" key="2">
    <source>
        <dbReference type="ARBA" id="ARBA00019181"/>
    </source>
</evidence>
<evidence type="ECO:0000256" key="5">
    <source>
        <dbReference type="SAM" id="MobiDB-lite"/>
    </source>
</evidence>
<dbReference type="EMBL" id="SRMA01025833">
    <property type="protein sequence ID" value="TRY90647.1"/>
    <property type="molecule type" value="Genomic_DNA"/>
</dbReference>
<evidence type="ECO:0000256" key="3">
    <source>
        <dbReference type="ARBA" id="ARBA00033306"/>
    </source>
</evidence>
<dbReference type="PANTHER" id="PTHR34639:SF1">
    <property type="entry name" value="PROTEIN FLATTOP"/>
    <property type="match status" value="1"/>
</dbReference>
<feature type="compositionally biased region" description="Polar residues" evidence="5">
    <location>
        <begin position="115"/>
        <end position="125"/>
    </location>
</feature>
<comment type="similarity">
    <text evidence="1">Belongs to the Flattop family.</text>
</comment>
<dbReference type="OrthoDB" id="521617at2759"/>
<dbReference type="AlphaFoldDB" id="A0A553QL45"/>
<comment type="function">
    <text evidence="4">Microtubule inner protein (MIP) part of the dynein-decorated doublet microtubules (DMTs) in cilia axoneme. Acts as a regulator of cilium basal body docking and positioning in mono- and multiciliated cells. Regulates basal body docking and cilia formation in multiciliated lung cells. Regulates kinocilium positioning and stereocilia bundle morphogenesis in the inner ear.</text>
</comment>
<evidence type="ECO:0000313" key="6">
    <source>
        <dbReference type="EMBL" id="TRY90647.1"/>
    </source>
</evidence>
<dbReference type="GO" id="GO:0036064">
    <property type="term" value="C:ciliary basal body"/>
    <property type="evidence" value="ECO:0007669"/>
    <property type="project" value="TreeGrafter"/>
</dbReference>
<gene>
    <name evidence="6" type="ORF">DNTS_003707</name>
</gene>
<dbReference type="PANTHER" id="PTHR34639">
    <property type="entry name" value="PROTEIN FLATTOP"/>
    <property type="match status" value="1"/>
</dbReference>
<feature type="compositionally biased region" description="Basic and acidic residues" evidence="5">
    <location>
        <begin position="102"/>
        <end position="114"/>
    </location>
</feature>
<dbReference type="STRING" id="623744.A0A553QL45"/>
<evidence type="ECO:0000256" key="1">
    <source>
        <dbReference type="ARBA" id="ARBA00009887"/>
    </source>
</evidence>
<reference evidence="6 7" key="1">
    <citation type="journal article" date="2019" name="Sci. Data">
        <title>Hybrid genome assembly and annotation of Danionella translucida.</title>
        <authorList>
            <person name="Kadobianskyi M."/>
            <person name="Schulze L."/>
            <person name="Schuelke M."/>
            <person name="Judkewitz B."/>
        </authorList>
    </citation>
    <scope>NUCLEOTIDE SEQUENCE [LARGE SCALE GENOMIC DNA]</scope>
    <source>
        <strain evidence="6 7">Bolton</strain>
    </source>
</reference>
<dbReference type="Proteomes" id="UP000316079">
    <property type="component" value="Unassembled WGS sequence"/>
</dbReference>
<accession>A0A553QL45</accession>
<comment type="caution">
    <text evidence="6">The sequence shown here is derived from an EMBL/GenBank/DDBJ whole genome shotgun (WGS) entry which is preliminary data.</text>
</comment>
<dbReference type="Pfam" id="PF22611">
    <property type="entry name" value="CFAP126"/>
    <property type="match status" value="1"/>
</dbReference>
<feature type="compositionally biased region" description="Polar residues" evidence="5">
    <location>
        <begin position="134"/>
        <end position="167"/>
    </location>
</feature>
<evidence type="ECO:0000256" key="4">
    <source>
        <dbReference type="ARBA" id="ARBA00045261"/>
    </source>
</evidence>
<evidence type="ECO:0000313" key="7">
    <source>
        <dbReference type="Proteomes" id="UP000316079"/>
    </source>
</evidence>
<feature type="region of interest" description="Disordered" evidence="5">
    <location>
        <begin position="75"/>
        <end position="167"/>
    </location>
</feature>
<dbReference type="GO" id="GO:0044782">
    <property type="term" value="P:cilium organization"/>
    <property type="evidence" value="ECO:0007669"/>
    <property type="project" value="TreeGrafter"/>
</dbReference>
<proteinExistence type="inferred from homology"/>
<sequence length="167" mass="18792">MSSSYSANQYEGAFKSQKLQNWTIPKRFKEQQSPWPAFQGTWDLPNHIPPVSLNLTARSQEGQDRLRRWGQINISRKHGASGGAGAFIRSPHDLVEANVEQALEHPCDQDKPERSTSQQSQNQPIPTEEKQCMSRASQKAPSRPATQENQGQLRPATQNCRTTSQPK</sequence>
<keyword evidence="7" id="KW-1185">Reference proteome</keyword>
<dbReference type="InterPro" id="IPR038797">
    <property type="entry name" value="Fltp"/>
</dbReference>